<dbReference type="AlphaFoldDB" id="A0A194S252"/>
<dbReference type="OMA" id="HEGRTDI"/>
<dbReference type="Gene3D" id="3.30.559.10">
    <property type="entry name" value="Chloramphenicol acetyltransferase-like domain"/>
    <property type="match status" value="1"/>
</dbReference>
<evidence type="ECO:0000313" key="2">
    <source>
        <dbReference type="EMBL" id="KPV74813.1"/>
    </source>
</evidence>
<evidence type="ECO:0000256" key="1">
    <source>
        <dbReference type="SAM" id="MobiDB-lite"/>
    </source>
</evidence>
<dbReference type="EMBL" id="KQ474079">
    <property type="protein sequence ID" value="KPV74813.1"/>
    <property type="molecule type" value="Genomic_DNA"/>
</dbReference>
<dbReference type="InterPro" id="IPR052058">
    <property type="entry name" value="Alcohol_O-acetyltransferase"/>
</dbReference>
<dbReference type="PANTHER" id="PTHR28037">
    <property type="entry name" value="ALCOHOL O-ACETYLTRANSFERASE 1-RELATED"/>
    <property type="match status" value="1"/>
</dbReference>
<name>A0A194S252_RHOGW</name>
<dbReference type="SUPFAM" id="SSF52777">
    <property type="entry name" value="CoA-dependent acyltransferases"/>
    <property type="match status" value="2"/>
</dbReference>
<protein>
    <recommendedName>
        <fullName evidence="4">Condensation domain-containing protein</fullName>
    </recommendedName>
</protein>
<evidence type="ECO:0000313" key="3">
    <source>
        <dbReference type="Proteomes" id="UP000053890"/>
    </source>
</evidence>
<dbReference type="STRING" id="578459.A0A194S252"/>
<dbReference type="OrthoDB" id="3355480at2759"/>
<evidence type="ECO:0008006" key="4">
    <source>
        <dbReference type="Google" id="ProtNLM"/>
    </source>
</evidence>
<proteinExistence type="predicted"/>
<keyword evidence="3" id="KW-1185">Reference proteome</keyword>
<feature type="compositionally biased region" description="Low complexity" evidence="1">
    <location>
        <begin position="303"/>
        <end position="323"/>
    </location>
</feature>
<reference evidence="2 3" key="1">
    <citation type="journal article" date="2015" name="Front. Microbiol.">
        <title>Genome sequence of the plant growth promoting endophytic yeast Rhodotorula graminis WP1.</title>
        <authorList>
            <person name="Firrincieli A."/>
            <person name="Otillar R."/>
            <person name="Salamov A."/>
            <person name="Schmutz J."/>
            <person name="Khan Z."/>
            <person name="Redman R.S."/>
            <person name="Fleck N.D."/>
            <person name="Lindquist E."/>
            <person name="Grigoriev I.V."/>
            <person name="Doty S.L."/>
        </authorList>
    </citation>
    <scope>NUCLEOTIDE SEQUENCE [LARGE SCALE GENOMIC DNA]</scope>
    <source>
        <strain evidence="2 3">WP1</strain>
    </source>
</reference>
<feature type="region of interest" description="Disordered" evidence="1">
    <location>
        <begin position="573"/>
        <end position="595"/>
    </location>
</feature>
<dbReference type="PANTHER" id="PTHR28037:SF1">
    <property type="entry name" value="ALCOHOL O-ACETYLTRANSFERASE 1-RELATED"/>
    <property type="match status" value="1"/>
</dbReference>
<dbReference type="Gene3D" id="3.30.559.30">
    <property type="entry name" value="Nonribosomal peptide synthetase, condensation domain"/>
    <property type="match status" value="1"/>
</dbReference>
<accession>A0A194S252</accession>
<feature type="region of interest" description="Disordered" evidence="1">
    <location>
        <begin position="445"/>
        <end position="466"/>
    </location>
</feature>
<dbReference type="GeneID" id="28977440"/>
<feature type="region of interest" description="Disordered" evidence="1">
    <location>
        <begin position="303"/>
        <end position="331"/>
    </location>
</feature>
<gene>
    <name evidence="2" type="ORF">RHOBADRAFT_53751</name>
</gene>
<dbReference type="RefSeq" id="XP_018270862.1">
    <property type="nucleotide sequence ID" value="XM_018416992.1"/>
</dbReference>
<dbReference type="InterPro" id="IPR023213">
    <property type="entry name" value="CAT-like_dom_sf"/>
</dbReference>
<dbReference type="Proteomes" id="UP000053890">
    <property type="component" value="Unassembled WGS sequence"/>
</dbReference>
<feature type="region of interest" description="Disordered" evidence="1">
    <location>
        <begin position="11"/>
        <end position="46"/>
    </location>
</feature>
<organism evidence="2 3">
    <name type="scientific">Rhodotorula graminis (strain WP1)</name>
    <dbReference type="NCBI Taxonomy" id="578459"/>
    <lineage>
        <taxon>Eukaryota</taxon>
        <taxon>Fungi</taxon>
        <taxon>Dikarya</taxon>
        <taxon>Basidiomycota</taxon>
        <taxon>Pucciniomycotina</taxon>
        <taxon>Microbotryomycetes</taxon>
        <taxon>Sporidiobolales</taxon>
        <taxon>Sporidiobolaceae</taxon>
        <taxon>Rhodotorula</taxon>
    </lineage>
</organism>
<sequence>MSFSTWPGYLAGHRWSSEPFSPATAADRRPPPPPLATGDDDDDLPQNRRQQWTRALGILEAKFDKATQRDGQSDTFVRLALTLDLNLDPPHAATTAFLSRLLLAWASLRAKHPLLACTVRDAPQGKHAPIPLVDSREFVLVPPLDAAEALSQAAQTLLVHSVEDGESVQAAADEVQDRYVLNGPRALLAQDECLARLVVVRSEREPLELGFVLVISHVISDGLSVFKLVNELFSLASSPELPEAPSSAPCLSLSSFLDGTREVEAWDVPADVATAWRVVLPENELASHLPLANEELYPSIPLSSPTPTVPVQPTENPSSTTSLPPAPPVPASTARRRWLWAITRTLIMARQRRFPRTLYFPRLEAPTPPPQARNRWPQLRFERETSQRLIRLCKTEGISPSMLLYSLISLSVARIFRRVHADKPYHPVVLGFPFSARPFLQRTPPPVDAGAAADDPAHAPRGSSDPATDCAIRITFGCIAMPALALDAPTDPAQRALVGATVLRGARLAKAQFARLLSQEHTRRTVFVAGMYTMILDRLLNGTGRNPIPYNEPRTALNASMIGDVDRLLPTSFALPSPSSSSSSSSTSSSSGPTLRLHDVAIGTRLHRGEGMLLEAFTWDGQVTLCLGVDDGLMDPRLVDELLEGVRELGEAVAHEGGV</sequence>